<dbReference type="Proteomes" id="UP000012073">
    <property type="component" value="Unassembled WGS sequence"/>
</dbReference>
<dbReference type="InterPro" id="IPR045318">
    <property type="entry name" value="EZH1/2-like"/>
</dbReference>
<dbReference type="PhylomeDB" id="R7QTM2"/>
<feature type="compositionally biased region" description="Basic and acidic residues" evidence="3">
    <location>
        <begin position="442"/>
        <end position="451"/>
    </location>
</feature>
<dbReference type="GO" id="GO:0031507">
    <property type="term" value="P:heterochromatin formation"/>
    <property type="evidence" value="ECO:0007669"/>
    <property type="project" value="TreeGrafter"/>
</dbReference>
<dbReference type="EMBL" id="HG002236">
    <property type="protein sequence ID" value="CDF40725.1"/>
    <property type="molecule type" value="Genomic_DNA"/>
</dbReference>
<evidence type="ECO:0000313" key="5">
    <source>
        <dbReference type="EMBL" id="CDF40725.1"/>
    </source>
</evidence>
<feature type="region of interest" description="Disordered" evidence="3">
    <location>
        <begin position="275"/>
        <end position="298"/>
    </location>
</feature>
<dbReference type="RefSeq" id="XP_005711019.1">
    <property type="nucleotide sequence ID" value="XM_005710962.1"/>
</dbReference>
<dbReference type="Gene3D" id="2.170.270.10">
    <property type="entry name" value="SET domain"/>
    <property type="match status" value="1"/>
</dbReference>
<reference evidence="6" key="1">
    <citation type="journal article" date="2013" name="Proc. Natl. Acad. Sci. U.S.A.">
        <title>Genome structure and metabolic features in the red seaweed Chondrus crispus shed light on evolution of the Archaeplastida.</title>
        <authorList>
            <person name="Collen J."/>
            <person name="Porcel B."/>
            <person name="Carre W."/>
            <person name="Ball S.G."/>
            <person name="Chaparro C."/>
            <person name="Tonon T."/>
            <person name="Barbeyron T."/>
            <person name="Michel G."/>
            <person name="Noel B."/>
            <person name="Valentin K."/>
            <person name="Elias M."/>
            <person name="Artiguenave F."/>
            <person name="Arun A."/>
            <person name="Aury J.M."/>
            <person name="Barbosa-Neto J.F."/>
            <person name="Bothwell J.H."/>
            <person name="Bouget F.Y."/>
            <person name="Brillet L."/>
            <person name="Cabello-Hurtado F."/>
            <person name="Capella-Gutierrez S."/>
            <person name="Charrier B."/>
            <person name="Cladiere L."/>
            <person name="Cock J.M."/>
            <person name="Coelho S.M."/>
            <person name="Colleoni C."/>
            <person name="Czjzek M."/>
            <person name="Da Silva C."/>
            <person name="Delage L."/>
            <person name="Denoeud F."/>
            <person name="Deschamps P."/>
            <person name="Dittami S.M."/>
            <person name="Gabaldon T."/>
            <person name="Gachon C.M."/>
            <person name="Groisillier A."/>
            <person name="Herve C."/>
            <person name="Jabbari K."/>
            <person name="Katinka M."/>
            <person name="Kloareg B."/>
            <person name="Kowalczyk N."/>
            <person name="Labadie K."/>
            <person name="Leblanc C."/>
            <person name="Lopez P.J."/>
            <person name="McLachlan D.H."/>
            <person name="Meslet-Cladiere L."/>
            <person name="Moustafa A."/>
            <person name="Nehr Z."/>
            <person name="Nyvall Collen P."/>
            <person name="Panaud O."/>
            <person name="Partensky F."/>
            <person name="Poulain J."/>
            <person name="Rensing S.A."/>
            <person name="Rousvoal S."/>
            <person name="Samson G."/>
            <person name="Symeonidi A."/>
            <person name="Weissenbach J."/>
            <person name="Zambounis A."/>
            <person name="Wincker P."/>
            <person name="Boyen C."/>
        </authorList>
    </citation>
    <scope>NUCLEOTIDE SEQUENCE [LARGE SCALE GENOMIC DNA]</scope>
    <source>
        <strain evidence="6">cv. Stackhouse</strain>
    </source>
</reference>
<dbReference type="InterPro" id="IPR001214">
    <property type="entry name" value="SET_dom"/>
</dbReference>
<gene>
    <name evidence="5" type="ORF">CHC_T00007370001</name>
</gene>
<dbReference type="GO" id="GO:0046976">
    <property type="term" value="F:histone H3K27 methyltransferase activity"/>
    <property type="evidence" value="ECO:0007669"/>
    <property type="project" value="TreeGrafter"/>
</dbReference>
<dbReference type="PANTHER" id="PTHR45747">
    <property type="entry name" value="HISTONE-LYSINE N-METHYLTRANSFERASE E(Z)"/>
    <property type="match status" value="1"/>
</dbReference>
<dbReference type="AlphaFoldDB" id="R7QTM2"/>
<feature type="domain" description="SET" evidence="4">
    <location>
        <begin position="611"/>
        <end position="729"/>
    </location>
</feature>
<organism evidence="5 6">
    <name type="scientific">Chondrus crispus</name>
    <name type="common">Carrageen Irish moss</name>
    <name type="synonym">Polymorpha crispa</name>
    <dbReference type="NCBI Taxonomy" id="2769"/>
    <lineage>
        <taxon>Eukaryota</taxon>
        <taxon>Rhodophyta</taxon>
        <taxon>Florideophyceae</taxon>
        <taxon>Rhodymeniophycidae</taxon>
        <taxon>Gigartinales</taxon>
        <taxon>Gigartinaceae</taxon>
        <taxon>Chondrus</taxon>
    </lineage>
</organism>
<keyword evidence="6" id="KW-1185">Reference proteome</keyword>
<keyword evidence="2" id="KW-0804">Transcription</keyword>
<dbReference type="OMA" id="DWSARIN"/>
<evidence type="ECO:0000313" key="6">
    <source>
        <dbReference type="Proteomes" id="UP000012073"/>
    </source>
</evidence>
<proteinExistence type="predicted"/>
<sequence>MASRRVGQASVQSQPSKLRRDLVNEIPDLVSGIMLGHLSACQSYAKKRVRKEVVEQEGSLPKERVNRDDCIRRQDWLVVHRFQKIIDDLPEQQVTQFDPSLSALDEILNLNSATRPSSVQKKGVSSRVIRVKMPETASVPKYDTWIPVRDNYWAGKQLHVEPYMPFLGDQDDDCELAFEVYEDMADDAGQQLDLSDGEVGKDGRFSLPKDDIERCTYYSMAQARWREGCRQSILAVLDKFKGKKFDESVWRVLATALGVKETGRIKAIARVAKDRRHEKRSESARQKKEKEMSRAVAEAKSIPVEDDMPLEEDWSARINPLKAFCFTCHCFPCPQHADVDVEPVLPIEDLAASAREKQLVTEKALPCSKHCWLAVPEDTDIDFDQNWSPQEIVLLREGVPMFGMDPCSLSVILGSRTCIEVSMKLDDNIETDIALHEIQKARKPHRVDANKRKQISSQDKDNKNNNKISAKTVVEKETDTACAVDQDFVPCHHNGPCTTESCTCVKKGMFCETTCGCNAGRYGEGGQTGGIVWIEPRAESLGNSSARVCRNRHFGCACEEGSCHDSLCPCWDQNRACSPDFCGCDCTLLPGQISLSKRKCRNVPASIAKHKKTFVGTSPVHGFGLFAGERFEAGDLVGAYSGQLIDTRLADMIGRLYDATDRTYIFNVTESLVIDGGLLGSKAKFCNHTKPGDKENCASKLVRVRGDAYVALFTKRVVEPGEEFLFDYRFTGEVPPWARDDDGNGNELN</sequence>
<dbReference type="SUPFAM" id="SSF82199">
    <property type="entry name" value="SET domain"/>
    <property type="match status" value="1"/>
</dbReference>
<evidence type="ECO:0000256" key="1">
    <source>
        <dbReference type="ARBA" id="ARBA00023015"/>
    </source>
</evidence>
<evidence type="ECO:0000259" key="4">
    <source>
        <dbReference type="PROSITE" id="PS50280"/>
    </source>
</evidence>
<feature type="compositionally biased region" description="Basic and acidic residues" evidence="3">
    <location>
        <begin position="279"/>
        <end position="293"/>
    </location>
</feature>
<protein>
    <recommendedName>
        <fullName evidence="4">SET domain-containing protein</fullName>
    </recommendedName>
</protein>
<dbReference type="PROSITE" id="PS50280">
    <property type="entry name" value="SET"/>
    <property type="match status" value="1"/>
</dbReference>
<dbReference type="SMART" id="SM00317">
    <property type="entry name" value="SET"/>
    <property type="match status" value="1"/>
</dbReference>
<dbReference type="PANTHER" id="PTHR45747:SF4">
    <property type="entry name" value="HISTONE-LYSINE N-METHYLTRANSFERASE E(Z)"/>
    <property type="match status" value="1"/>
</dbReference>
<dbReference type="GeneID" id="17318758"/>
<name>R7QTM2_CHOCR</name>
<keyword evidence="1" id="KW-0805">Transcription regulation</keyword>
<accession>R7QTM2</accession>
<dbReference type="GO" id="GO:0005634">
    <property type="term" value="C:nucleus"/>
    <property type="evidence" value="ECO:0007669"/>
    <property type="project" value="TreeGrafter"/>
</dbReference>
<evidence type="ECO:0000256" key="2">
    <source>
        <dbReference type="ARBA" id="ARBA00023163"/>
    </source>
</evidence>
<dbReference type="Pfam" id="PF00856">
    <property type="entry name" value="SET"/>
    <property type="match status" value="1"/>
</dbReference>
<dbReference type="KEGG" id="ccp:CHC_T00007370001"/>
<dbReference type="InterPro" id="IPR046341">
    <property type="entry name" value="SET_dom_sf"/>
</dbReference>
<dbReference type="OrthoDB" id="6141102at2759"/>
<feature type="region of interest" description="Disordered" evidence="3">
    <location>
        <begin position="442"/>
        <end position="468"/>
    </location>
</feature>
<dbReference type="Gramene" id="CDF40725">
    <property type="protein sequence ID" value="CDF40725"/>
    <property type="gene ID" value="CHC_T00007370001"/>
</dbReference>
<dbReference type="GO" id="GO:0003682">
    <property type="term" value="F:chromatin binding"/>
    <property type="evidence" value="ECO:0007669"/>
    <property type="project" value="TreeGrafter"/>
</dbReference>
<evidence type="ECO:0000256" key="3">
    <source>
        <dbReference type="SAM" id="MobiDB-lite"/>
    </source>
</evidence>
<dbReference type="STRING" id="2769.R7QTM2"/>